<organism evidence="1 2">
    <name type="scientific">Violaceomyces palustris</name>
    <dbReference type="NCBI Taxonomy" id="1673888"/>
    <lineage>
        <taxon>Eukaryota</taxon>
        <taxon>Fungi</taxon>
        <taxon>Dikarya</taxon>
        <taxon>Basidiomycota</taxon>
        <taxon>Ustilaginomycotina</taxon>
        <taxon>Ustilaginomycetes</taxon>
        <taxon>Violaceomycetales</taxon>
        <taxon>Violaceomycetaceae</taxon>
        <taxon>Violaceomyces</taxon>
    </lineage>
</organism>
<proteinExistence type="predicted"/>
<evidence type="ECO:0000313" key="1">
    <source>
        <dbReference type="EMBL" id="PWN49523.1"/>
    </source>
</evidence>
<sequence>MLSFRIQGASSDCTKKAPPHQVDGREAFRIQASKYGLSDFWWLRERCREDETNLKGKEQRRAQLGGCAGFDSPSPSFLSFVRKRKTVLLLNSQWSQAQKGRLLQTMKNKMRAEDGMEGESVAGVSPRPFWQNLVRDLKDQMRKLLGRTIGGAMWHATLWFPPRLDSPLRSTFLPRKKIKGRVI</sequence>
<dbReference type="EMBL" id="KZ820038">
    <property type="protein sequence ID" value="PWN49523.1"/>
    <property type="molecule type" value="Genomic_DNA"/>
</dbReference>
<name>A0ACD0NUJ5_9BASI</name>
<protein>
    <submittedName>
        <fullName evidence="1">Uncharacterized protein</fullName>
    </submittedName>
</protein>
<evidence type="ECO:0000313" key="2">
    <source>
        <dbReference type="Proteomes" id="UP000245626"/>
    </source>
</evidence>
<reference evidence="1 2" key="1">
    <citation type="journal article" date="2018" name="Mol. Biol. Evol.">
        <title>Broad Genomic Sampling Reveals a Smut Pathogenic Ancestry of the Fungal Clade Ustilaginomycotina.</title>
        <authorList>
            <person name="Kijpornyongpan T."/>
            <person name="Mondo S.J."/>
            <person name="Barry K."/>
            <person name="Sandor L."/>
            <person name="Lee J."/>
            <person name="Lipzen A."/>
            <person name="Pangilinan J."/>
            <person name="LaButti K."/>
            <person name="Hainaut M."/>
            <person name="Henrissat B."/>
            <person name="Grigoriev I.V."/>
            <person name="Spatafora J.W."/>
            <person name="Aime M.C."/>
        </authorList>
    </citation>
    <scope>NUCLEOTIDE SEQUENCE [LARGE SCALE GENOMIC DNA]</scope>
    <source>
        <strain evidence="1 2">SA 807</strain>
    </source>
</reference>
<gene>
    <name evidence="1" type="ORF">IE53DRAFT_139459</name>
</gene>
<dbReference type="Proteomes" id="UP000245626">
    <property type="component" value="Unassembled WGS sequence"/>
</dbReference>
<keyword evidence="2" id="KW-1185">Reference proteome</keyword>
<accession>A0ACD0NUJ5</accession>